<reference evidence="1" key="1">
    <citation type="submission" date="2022-09" db="EMBL/GenBank/DDBJ databases">
        <title>Intensive care unit water sources are persistently colonized with multi-drug resistant bacteria and are the site of extensive horizontal gene transfer of antibiotic resistance genes.</title>
        <authorList>
            <person name="Diorio-Toth L."/>
        </authorList>
    </citation>
    <scope>NUCLEOTIDE SEQUENCE</scope>
    <source>
        <strain evidence="1">GD04153</strain>
    </source>
</reference>
<sequence>MRKTLGTNAVEANQNDFRARGKTWFCEDLVLEKLCPITGPLFRS</sequence>
<dbReference type="AlphaFoldDB" id="A0AA42H0N5"/>
<evidence type="ECO:0000313" key="2">
    <source>
        <dbReference type="Proteomes" id="UP001158087"/>
    </source>
</evidence>
<accession>A0AA42H0N5</accession>
<comment type="caution">
    <text evidence="1">The sequence shown here is derived from an EMBL/GenBank/DDBJ whole genome shotgun (WGS) entry which is preliminary data.</text>
</comment>
<evidence type="ECO:0000313" key="1">
    <source>
        <dbReference type="EMBL" id="MDH0125834.1"/>
    </source>
</evidence>
<gene>
    <name evidence="1" type="ORF">N7376_17700</name>
</gene>
<organism evidence="1 2">
    <name type="scientific">Brucella intermedia GD04153</name>
    <dbReference type="NCBI Taxonomy" id="2975438"/>
    <lineage>
        <taxon>Bacteria</taxon>
        <taxon>Pseudomonadati</taxon>
        <taxon>Pseudomonadota</taxon>
        <taxon>Alphaproteobacteria</taxon>
        <taxon>Hyphomicrobiales</taxon>
        <taxon>Brucellaceae</taxon>
        <taxon>Brucella/Ochrobactrum group</taxon>
        <taxon>Brucella</taxon>
    </lineage>
</organism>
<dbReference type="EMBL" id="JAODYY010000009">
    <property type="protein sequence ID" value="MDH0125834.1"/>
    <property type="molecule type" value="Genomic_DNA"/>
</dbReference>
<proteinExistence type="predicted"/>
<dbReference type="Proteomes" id="UP001158087">
    <property type="component" value="Unassembled WGS sequence"/>
</dbReference>
<name>A0AA42H0N5_9HYPH</name>
<protein>
    <submittedName>
        <fullName evidence="1">Uncharacterized protein</fullName>
    </submittedName>
</protein>